<name>W2C9R1_9BACT</name>
<dbReference type="Pfam" id="PF02517">
    <property type="entry name" value="Rce1-like"/>
    <property type="match status" value="1"/>
</dbReference>
<dbReference type="PANTHER" id="PTHR35797:SF1">
    <property type="entry name" value="PROTEASE"/>
    <property type="match status" value="1"/>
</dbReference>
<dbReference type="AlphaFoldDB" id="W2C9R1"/>
<keyword evidence="1" id="KW-1133">Transmembrane helix</keyword>
<dbReference type="InterPro" id="IPR003675">
    <property type="entry name" value="Rce1/LyrA-like_dom"/>
</dbReference>
<feature type="domain" description="CAAX prenyl protease 2/Lysostaphin resistance protein A-like" evidence="2">
    <location>
        <begin position="119"/>
        <end position="227"/>
    </location>
</feature>
<sequence length="291" mass="33356">MMTNRRTLRNIILFCFVAIICGWGGVGIDMLLGEPSNLESLGALIFISSPILCMILLRLFGGDGWKDLPLKPNFKQNTRWYLFAIAVYPVVIGITLFIGKLFGWIDVSKFSFSAYLPILFAAFLPEFIKNIFEESVWRGYLTVKMEQLTKNEWLVYLVVALVWQIWHLPYYLILLDDAYLAAFFPYGDVLFIITSFMVIGVWTIMYTEIFSLSRSLLPVILMHTMEDSLNPLISEGFAIVSPDKVLLVSPSFGLIPLLIYLGTGLYLRRMRKDKEHLNSRQTNHKTKTLAI</sequence>
<dbReference type="EMBL" id="AYYC01000727">
    <property type="protein sequence ID" value="ETK03880.1"/>
    <property type="molecule type" value="Genomic_DNA"/>
</dbReference>
<feature type="transmembrane region" description="Helical" evidence="1">
    <location>
        <begin position="114"/>
        <end position="132"/>
    </location>
</feature>
<comment type="caution">
    <text evidence="3">The sequence shown here is derived from an EMBL/GenBank/DDBJ whole genome shotgun (WGS) entry which is preliminary data.</text>
</comment>
<keyword evidence="1" id="KW-0472">Membrane</keyword>
<gene>
    <name evidence="3" type="ORF">T229_11885</name>
</gene>
<protein>
    <submittedName>
        <fullName evidence="3">CAAX amino terminal protease</fullName>
    </submittedName>
</protein>
<dbReference type="GO" id="GO:0004175">
    <property type="term" value="F:endopeptidase activity"/>
    <property type="evidence" value="ECO:0007669"/>
    <property type="project" value="UniProtKB-ARBA"/>
</dbReference>
<evidence type="ECO:0000313" key="4">
    <source>
        <dbReference type="Proteomes" id="UP000018872"/>
    </source>
</evidence>
<accession>W2C9R1</accession>
<dbReference type="Proteomes" id="UP000018872">
    <property type="component" value="Unassembled WGS sequence"/>
</dbReference>
<feature type="transmembrane region" description="Helical" evidence="1">
    <location>
        <begin position="179"/>
        <end position="202"/>
    </location>
</feature>
<feature type="transmembrane region" description="Helical" evidence="1">
    <location>
        <begin position="153"/>
        <end position="173"/>
    </location>
</feature>
<evidence type="ECO:0000313" key="3">
    <source>
        <dbReference type="EMBL" id="ETK03880.1"/>
    </source>
</evidence>
<feature type="transmembrane region" description="Helical" evidence="1">
    <location>
        <begin position="80"/>
        <end position="102"/>
    </location>
</feature>
<evidence type="ECO:0000256" key="1">
    <source>
        <dbReference type="SAM" id="Phobius"/>
    </source>
</evidence>
<feature type="transmembrane region" description="Helical" evidence="1">
    <location>
        <begin position="40"/>
        <end position="60"/>
    </location>
</feature>
<keyword evidence="3" id="KW-0645">Protease</keyword>
<keyword evidence="3" id="KW-0378">Hydrolase</keyword>
<keyword evidence="1" id="KW-0812">Transmembrane</keyword>
<dbReference type="InterPro" id="IPR042150">
    <property type="entry name" value="MmRce1-like"/>
</dbReference>
<organism evidence="3 4">
    <name type="scientific">Tannerella sp. oral taxon BU063 isolate Cell 5</name>
    <dbReference type="NCBI Taxonomy" id="1410950"/>
    <lineage>
        <taxon>Bacteria</taxon>
        <taxon>Pseudomonadati</taxon>
        <taxon>Bacteroidota</taxon>
        <taxon>Bacteroidia</taxon>
        <taxon>Bacteroidales</taxon>
        <taxon>Tannerellaceae</taxon>
        <taxon>Tannerella</taxon>
    </lineage>
</organism>
<reference evidence="3 4" key="1">
    <citation type="submission" date="2013-11" db="EMBL/GenBank/DDBJ databases">
        <title>Single cell genomics of uncultured Tannerella BU063 (oral taxon 286).</title>
        <authorList>
            <person name="Beall C.J."/>
            <person name="Campbell A.G."/>
            <person name="Griffen A.L."/>
            <person name="Podar M."/>
            <person name="Leys E.J."/>
        </authorList>
    </citation>
    <scope>NUCLEOTIDE SEQUENCE [LARGE SCALE GENOMIC DNA]</scope>
    <source>
        <strain evidence="3">Cell 5</strain>
    </source>
</reference>
<feature type="transmembrane region" description="Helical" evidence="1">
    <location>
        <begin position="245"/>
        <end position="267"/>
    </location>
</feature>
<dbReference type="GO" id="GO:0006508">
    <property type="term" value="P:proteolysis"/>
    <property type="evidence" value="ECO:0007669"/>
    <property type="project" value="UniProtKB-KW"/>
</dbReference>
<dbReference type="PANTHER" id="PTHR35797">
    <property type="entry name" value="PROTEASE-RELATED"/>
    <property type="match status" value="1"/>
</dbReference>
<dbReference type="PATRIC" id="fig|1410950.3.peg.1780"/>
<dbReference type="GO" id="GO:0080120">
    <property type="term" value="P:CAAX-box protein maturation"/>
    <property type="evidence" value="ECO:0007669"/>
    <property type="project" value="UniProtKB-ARBA"/>
</dbReference>
<evidence type="ECO:0000259" key="2">
    <source>
        <dbReference type="Pfam" id="PF02517"/>
    </source>
</evidence>
<feature type="transmembrane region" description="Helical" evidence="1">
    <location>
        <begin position="7"/>
        <end position="28"/>
    </location>
</feature>
<proteinExistence type="predicted"/>